<accession>A0A399QWY4</accession>
<evidence type="ECO:0000313" key="3">
    <source>
        <dbReference type="Proteomes" id="UP000265431"/>
    </source>
</evidence>
<protein>
    <recommendedName>
        <fullName evidence="4">Lipoprotein</fullName>
    </recommendedName>
</protein>
<dbReference type="RefSeq" id="WP_119378609.1">
    <property type="nucleotide sequence ID" value="NZ_QWGB01000005.1"/>
</dbReference>
<keyword evidence="3" id="KW-1185">Reference proteome</keyword>
<feature type="chain" id="PRO_5017392049" description="Lipoprotein" evidence="1">
    <location>
        <begin position="20"/>
        <end position="146"/>
    </location>
</feature>
<name>A0A399QWY4_9PROT</name>
<comment type="caution">
    <text evidence="2">The sequence shown here is derived from an EMBL/GenBank/DDBJ whole genome shotgun (WGS) entry which is preliminary data.</text>
</comment>
<dbReference type="EMBL" id="QWGB01000005">
    <property type="protein sequence ID" value="RIJ23420.1"/>
    <property type="molecule type" value="Genomic_DNA"/>
</dbReference>
<dbReference type="Proteomes" id="UP000265431">
    <property type="component" value="Unassembled WGS sequence"/>
</dbReference>
<proteinExistence type="predicted"/>
<evidence type="ECO:0000313" key="2">
    <source>
        <dbReference type="EMBL" id="RIJ23420.1"/>
    </source>
</evidence>
<feature type="signal peptide" evidence="1">
    <location>
        <begin position="1"/>
        <end position="19"/>
    </location>
</feature>
<reference evidence="2 3" key="1">
    <citation type="submission" date="2018-08" db="EMBL/GenBank/DDBJ databases">
        <title>Henriciella mobilis sp. nov., isolated from seawater.</title>
        <authorList>
            <person name="Cheng H."/>
            <person name="Wu Y.-H."/>
            <person name="Xu X.-W."/>
            <person name="Guo L.-L."/>
        </authorList>
    </citation>
    <scope>NUCLEOTIDE SEQUENCE [LARGE SCALE GENOMIC DNA]</scope>
    <source>
        <strain evidence="2 3">CCUG66934</strain>
    </source>
</reference>
<evidence type="ECO:0000256" key="1">
    <source>
        <dbReference type="SAM" id="SignalP"/>
    </source>
</evidence>
<gene>
    <name evidence="2" type="ORF">D1224_03900</name>
</gene>
<evidence type="ECO:0008006" key="4">
    <source>
        <dbReference type="Google" id="ProtNLM"/>
    </source>
</evidence>
<dbReference type="OrthoDB" id="7628952at2"/>
<dbReference type="AlphaFoldDB" id="A0A399QWY4"/>
<keyword evidence="1" id="KW-0732">Signal</keyword>
<organism evidence="2 3">
    <name type="scientific">Henriciella barbarensis</name>
    <dbReference type="NCBI Taxonomy" id="86342"/>
    <lineage>
        <taxon>Bacteria</taxon>
        <taxon>Pseudomonadati</taxon>
        <taxon>Pseudomonadota</taxon>
        <taxon>Alphaproteobacteria</taxon>
        <taxon>Hyphomonadales</taxon>
        <taxon>Hyphomonadaceae</taxon>
        <taxon>Henriciella</taxon>
    </lineage>
</organism>
<sequence length="146" mass="15404">MKKTILASCLIGASLILPACGTSDGDKAEMFNQCRIVLGDRSLSPNLREADTTPDAACTCLEATLDDGSDERDMIATFFERVSTRMSSADESAKEATDKLVSGALLPEDAGSDEGQTFADNLSTFNRVVNGMLEGMRENGGACPAI</sequence>